<keyword evidence="3" id="KW-1185">Reference proteome</keyword>
<gene>
    <name evidence="2" type="ORF">J0654_01565</name>
</gene>
<organism evidence="2 3">
    <name type="scientific">Flagellimonas profundi</name>
    <dbReference type="NCBI Taxonomy" id="2915620"/>
    <lineage>
        <taxon>Bacteria</taxon>
        <taxon>Pseudomonadati</taxon>
        <taxon>Bacteroidota</taxon>
        <taxon>Flavobacteriia</taxon>
        <taxon>Flavobacteriales</taxon>
        <taxon>Flavobacteriaceae</taxon>
        <taxon>Flagellimonas</taxon>
    </lineage>
</organism>
<protein>
    <submittedName>
        <fullName evidence="2">Class I SAM-dependent methyltransferase</fullName>
    </submittedName>
</protein>
<feature type="domain" description="Methyltransferase type 11" evidence="1">
    <location>
        <begin position="48"/>
        <end position="131"/>
    </location>
</feature>
<evidence type="ECO:0000259" key="1">
    <source>
        <dbReference type="Pfam" id="PF08241"/>
    </source>
</evidence>
<dbReference type="Pfam" id="PF08241">
    <property type="entry name" value="Methyltransf_11"/>
    <property type="match status" value="1"/>
</dbReference>
<dbReference type="Proteomes" id="UP000664807">
    <property type="component" value="Unassembled WGS sequence"/>
</dbReference>
<dbReference type="InterPro" id="IPR050508">
    <property type="entry name" value="Methyltransf_Superfamily"/>
</dbReference>
<dbReference type="Gene3D" id="3.40.50.150">
    <property type="entry name" value="Vaccinia Virus protein VP39"/>
    <property type="match status" value="1"/>
</dbReference>
<dbReference type="EMBL" id="JAFLNM010000001">
    <property type="protein sequence ID" value="MBO0340306.1"/>
    <property type="molecule type" value="Genomic_DNA"/>
</dbReference>
<dbReference type="GO" id="GO:0032259">
    <property type="term" value="P:methylation"/>
    <property type="evidence" value="ECO:0007669"/>
    <property type="project" value="UniProtKB-KW"/>
</dbReference>
<sequence>MADIIETFDEYVAQYEQWYEDHPEVYRSELLALQQHFQELPQNLRGIEVGLGTGRFSEPLGIKEGIEPSIEMAKKALQRGVEVMKGKAEHLPYASMQFDFVLFVTICYFRNLKRAISEAYRVLKPGGAIIIGFLDKEKDIAQSYMDKRNRSNFYKQATFYSVERVEELLKKSGFKNLTYNQTLFGELEEIKEVQTPKDGHGEGSFITVKAVRT</sequence>
<dbReference type="RefSeq" id="WP_207026006.1">
    <property type="nucleotide sequence ID" value="NZ_JAFLNM010000001.1"/>
</dbReference>
<reference evidence="2 3" key="1">
    <citation type="submission" date="2021-03" db="EMBL/GenBank/DDBJ databases">
        <title>Muricauda lutimaris sp. nov. and Muricauda ruestringensis sp. nov, two marine members of the Flavobacteriaceae isolated from deep sea sediments of Western Pacific.</title>
        <authorList>
            <person name="Zhao S."/>
            <person name="Liu R."/>
        </authorList>
    </citation>
    <scope>NUCLEOTIDE SEQUENCE [LARGE SCALE GENOMIC DNA]</scope>
    <source>
        <strain evidence="2 3">BC31-3-A3</strain>
    </source>
</reference>
<evidence type="ECO:0000313" key="2">
    <source>
        <dbReference type="EMBL" id="MBO0340306.1"/>
    </source>
</evidence>
<dbReference type="InterPro" id="IPR013216">
    <property type="entry name" value="Methyltransf_11"/>
</dbReference>
<keyword evidence="2" id="KW-0808">Transferase</keyword>
<evidence type="ECO:0000313" key="3">
    <source>
        <dbReference type="Proteomes" id="UP000664807"/>
    </source>
</evidence>
<name>A0ABS3FBF9_9FLAO</name>
<dbReference type="PANTHER" id="PTHR42912:SF80">
    <property type="entry name" value="METHYLTRANSFERASE DOMAIN-CONTAINING PROTEIN"/>
    <property type="match status" value="1"/>
</dbReference>
<accession>A0ABS3FBF9</accession>
<comment type="caution">
    <text evidence="2">The sequence shown here is derived from an EMBL/GenBank/DDBJ whole genome shotgun (WGS) entry which is preliminary data.</text>
</comment>
<keyword evidence="2" id="KW-0489">Methyltransferase</keyword>
<dbReference type="GO" id="GO:0008168">
    <property type="term" value="F:methyltransferase activity"/>
    <property type="evidence" value="ECO:0007669"/>
    <property type="project" value="UniProtKB-KW"/>
</dbReference>
<dbReference type="SUPFAM" id="SSF53335">
    <property type="entry name" value="S-adenosyl-L-methionine-dependent methyltransferases"/>
    <property type="match status" value="1"/>
</dbReference>
<proteinExistence type="predicted"/>
<dbReference type="CDD" id="cd02440">
    <property type="entry name" value="AdoMet_MTases"/>
    <property type="match status" value="1"/>
</dbReference>
<dbReference type="PANTHER" id="PTHR42912">
    <property type="entry name" value="METHYLTRANSFERASE"/>
    <property type="match status" value="1"/>
</dbReference>
<dbReference type="InterPro" id="IPR029063">
    <property type="entry name" value="SAM-dependent_MTases_sf"/>
</dbReference>